<reference evidence="2" key="2">
    <citation type="submission" date="2023-05" db="EMBL/GenBank/DDBJ databases">
        <authorList>
            <consortium name="Lawrence Berkeley National Laboratory"/>
            <person name="Steindorff A."/>
            <person name="Hensen N."/>
            <person name="Bonometti L."/>
            <person name="Westerberg I."/>
            <person name="Brannstrom I.O."/>
            <person name="Guillou S."/>
            <person name="Cros-Aarteil S."/>
            <person name="Calhoun S."/>
            <person name="Haridas S."/>
            <person name="Kuo A."/>
            <person name="Mondo S."/>
            <person name="Pangilinan J."/>
            <person name="Riley R."/>
            <person name="Labutti K."/>
            <person name="Andreopoulos B."/>
            <person name="Lipzen A."/>
            <person name="Chen C."/>
            <person name="Yanf M."/>
            <person name="Daum C."/>
            <person name="Ng V."/>
            <person name="Clum A."/>
            <person name="Ohm R."/>
            <person name="Martin F."/>
            <person name="Silar P."/>
            <person name="Natvig D."/>
            <person name="Lalanne C."/>
            <person name="Gautier V."/>
            <person name="Ament-Velasquez S.L."/>
            <person name="Kruys A."/>
            <person name="Hutchinson M.I."/>
            <person name="Powell A.J."/>
            <person name="Barry K."/>
            <person name="Miller A.N."/>
            <person name="Grigoriev I.V."/>
            <person name="Debuchy R."/>
            <person name="Gladieux P."/>
            <person name="Thoren M.H."/>
            <person name="Johannesson H."/>
        </authorList>
    </citation>
    <scope>NUCLEOTIDE SEQUENCE</scope>
    <source>
        <strain evidence="2">CBS 508.74</strain>
    </source>
</reference>
<organism evidence="2 3">
    <name type="scientific">Canariomyces notabilis</name>
    <dbReference type="NCBI Taxonomy" id="2074819"/>
    <lineage>
        <taxon>Eukaryota</taxon>
        <taxon>Fungi</taxon>
        <taxon>Dikarya</taxon>
        <taxon>Ascomycota</taxon>
        <taxon>Pezizomycotina</taxon>
        <taxon>Sordariomycetes</taxon>
        <taxon>Sordariomycetidae</taxon>
        <taxon>Sordariales</taxon>
        <taxon>Chaetomiaceae</taxon>
        <taxon>Canariomyces</taxon>
    </lineage>
</organism>
<evidence type="ECO:0000313" key="3">
    <source>
        <dbReference type="Proteomes" id="UP001302812"/>
    </source>
</evidence>
<dbReference type="Proteomes" id="UP001302812">
    <property type="component" value="Unassembled WGS sequence"/>
</dbReference>
<proteinExistence type="predicted"/>
<name>A0AAN6QLZ7_9PEZI</name>
<accession>A0AAN6QLZ7</accession>
<reference evidence="2" key="1">
    <citation type="journal article" date="2023" name="Mol. Phylogenet. Evol.">
        <title>Genome-scale phylogeny and comparative genomics of the fungal order Sordariales.</title>
        <authorList>
            <person name="Hensen N."/>
            <person name="Bonometti L."/>
            <person name="Westerberg I."/>
            <person name="Brannstrom I.O."/>
            <person name="Guillou S."/>
            <person name="Cros-Aarteil S."/>
            <person name="Calhoun S."/>
            <person name="Haridas S."/>
            <person name="Kuo A."/>
            <person name="Mondo S."/>
            <person name="Pangilinan J."/>
            <person name="Riley R."/>
            <person name="LaButti K."/>
            <person name="Andreopoulos B."/>
            <person name="Lipzen A."/>
            <person name="Chen C."/>
            <person name="Yan M."/>
            <person name="Daum C."/>
            <person name="Ng V."/>
            <person name="Clum A."/>
            <person name="Steindorff A."/>
            <person name="Ohm R.A."/>
            <person name="Martin F."/>
            <person name="Silar P."/>
            <person name="Natvig D.O."/>
            <person name="Lalanne C."/>
            <person name="Gautier V."/>
            <person name="Ament-Velasquez S.L."/>
            <person name="Kruys A."/>
            <person name="Hutchinson M.I."/>
            <person name="Powell A.J."/>
            <person name="Barry K."/>
            <person name="Miller A.N."/>
            <person name="Grigoriev I.V."/>
            <person name="Debuchy R."/>
            <person name="Gladieux P."/>
            <person name="Hiltunen Thoren M."/>
            <person name="Johannesson H."/>
        </authorList>
    </citation>
    <scope>NUCLEOTIDE SEQUENCE</scope>
    <source>
        <strain evidence="2">CBS 508.74</strain>
    </source>
</reference>
<evidence type="ECO:0000256" key="1">
    <source>
        <dbReference type="SAM" id="MobiDB-lite"/>
    </source>
</evidence>
<sequence>MPQDRYFDSALTRHGVSHNHDLREGCMNEPSGGETRQEHEANKPKKGRSVAEALRPSHVFGGEKNAPAPEDPIAGTGTSLQGESLGQVEGSGMQEGLRRSGKGSAGVGGLEQGGGAS</sequence>
<protein>
    <submittedName>
        <fullName evidence="2">Uncharacterized protein</fullName>
    </submittedName>
</protein>
<comment type="caution">
    <text evidence="2">The sequence shown here is derived from an EMBL/GenBank/DDBJ whole genome shotgun (WGS) entry which is preliminary data.</text>
</comment>
<feature type="compositionally biased region" description="Gly residues" evidence="1">
    <location>
        <begin position="103"/>
        <end position="117"/>
    </location>
</feature>
<dbReference type="AlphaFoldDB" id="A0AAN6QLZ7"/>
<feature type="region of interest" description="Disordered" evidence="1">
    <location>
        <begin position="1"/>
        <end position="117"/>
    </location>
</feature>
<keyword evidence="3" id="KW-1185">Reference proteome</keyword>
<dbReference type="RefSeq" id="XP_064666906.1">
    <property type="nucleotide sequence ID" value="XM_064815914.1"/>
</dbReference>
<dbReference type="EMBL" id="MU853357">
    <property type="protein sequence ID" value="KAK4109336.1"/>
    <property type="molecule type" value="Genomic_DNA"/>
</dbReference>
<gene>
    <name evidence="2" type="ORF">N656DRAFT_783258</name>
</gene>
<dbReference type="GeneID" id="89940039"/>
<evidence type="ECO:0000313" key="2">
    <source>
        <dbReference type="EMBL" id="KAK4109336.1"/>
    </source>
</evidence>